<keyword evidence="1" id="KW-0812">Transmembrane</keyword>
<dbReference type="SUPFAM" id="SSF48317">
    <property type="entry name" value="Acid phosphatase/Vanadium-dependent haloperoxidase"/>
    <property type="match status" value="1"/>
</dbReference>
<keyword evidence="1" id="KW-1133">Transmembrane helix</keyword>
<evidence type="ECO:0000259" key="2">
    <source>
        <dbReference type="SMART" id="SM00014"/>
    </source>
</evidence>
<keyword evidence="1" id="KW-0472">Membrane</keyword>
<evidence type="ECO:0000313" key="4">
    <source>
        <dbReference type="Proteomes" id="UP000075025"/>
    </source>
</evidence>
<dbReference type="EMBL" id="LDRT01000058">
    <property type="protein sequence ID" value="KTR94265.1"/>
    <property type="molecule type" value="Genomic_DNA"/>
</dbReference>
<reference evidence="3 4" key="1">
    <citation type="journal article" date="2016" name="Front. Microbiol.">
        <title>Genomic Resource of Rice Seed Associated Bacteria.</title>
        <authorList>
            <person name="Midha S."/>
            <person name="Bansal K."/>
            <person name="Sharma S."/>
            <person name="Kumar N."/>
            <person name="Patil P.P."/>
            <person name="Chaudhry V."/>
            <person name="Patil P.B."/>
        </authorList>
    </citation>
    <scope>NUCLEOTIDE SEQUENCE [LARGE SCALE GENOMIC DNA]</scope>
    <source>
        <strain evidence="3 4">NS220</strain>
    </source>
</reference>
<feature type="transmembrane region" description="Helical" evidence="1">
    <location>
        <begin position="199"/>
        <end position="225"/>
    </location>
</feature>
<feature type="domain" description="Phosphatidic acid phosphatase type 2/haloperoxidase" evidence="2">
    <location>
        <begin position="97"/>
        <end position="211"/>
    </location>
</feature>
<feature type="transmembrane region" description="Helical" evidence="1">
    <location>
        <begin position="67"/>
        <end position="91"/>
    </location>
</feature>
<gene>
    <name evidence="3" type="ORF">NS220_09725</name>
</gene>
<dbReference type="Proteomes" id="UP000075025">
    <property type="component" value="Unassembled WGS sequence"/>
</dbReference>
<evidence type="ECO:0000313" key="3">
    <source>
        <dbReference type="EMBL" id="KTR94265.1"/>
    </source>
</evidence>
<dbReference type="InterPro" id="IPR000326">
    <property type="entry name" value="PAP2/HPO"/>
</dbReference>
<dbReference type="AlphaFoldDB" id="A0A147EX65"/>
<proteinExistence type="predicted"/>
<feature type="transmembrane region" description="Helical" evidence="1">
    <location>
        <begin position="168"/>
        <end position="187"/>
    </location>
</feature>
<feature type="transmembrane region" description="Helical" evidence="1">
    <location>
        <begin position="98"/>
        <end position="119"/>
    </location>
</feature>
<dbReference type="OrthoDB" id="9789113at2"/>
<comment type="caution">
    <text evidence="3">The sequence shown here is derived from an EMBL/GenBank/DDBJ whole genome shotgun (WGS) entry which is preliminary data.</text>
</comment>
<protein>
    <recommendedName>
        <fullName evidence="2">Phosphatidic acid phosphatase type 2/haloperoxidase domain-containing protein</fullName>
    </recommendedName>
</protein>
<feature type="transmembrane region" description="Helical" evidence="1">
    <location>
        <begin position="142"/>
        <end position="161"/>
    </location>
</feature>
<dbReference type="SMART" id="SM00014">
    <property type="entry name" value="acidPPc"/>
    <property type="match status" value="1"/>
</dbReference>
<dbReference type="PATRIC" id="fig|2033.6.peg.3046"/>
<evidence type="ECO:0000256" key="1">
    <source>
        <dbReference type="SAM" id="Phobius"/>
    </source>
</evidence>
<dbReference type="InterPro" id="IPR036938">
    <property type="entry name" value="PAP2/HPO_sf"/>
</dbReference>
<name>A0A147EX65_MICTE</name>
<dbReference type="Pfam" id="PF01569">
    <property type="entry name" value="PAP2"/>
    <property type="match status" value="1"/>
</dbReference>
<feature type="transmembrane region" description="Helical" evidence="1">
    <location>
        <begin position="21"/>
        <end position="43"/>
    </location>
</feature>
<accession>A0A147EX65</accession>
<dbReference type="Gene3D" id="1.20.144.10">
    <property type="entry name" value="Phosphatidic acid phosphatase type 2/haloperoxidase"/>
    <property type="match status" value="2"/>
</dbReference>
<organism evidence="3 4">
    <name type="scientific">Microbacterium testaceum</name>
    <name type="common">Aureobacterium testaceum</name>
    <name type="synonym">Brevibacterium testaceum</name>
    <dbReference type="NCBI Taxonomy" id="2033"/>
    <lineage>
        <taxon>Bacteria</taxon>
        <taxon>Bacillati</taxon>
        <taxon>Actinomycetota</taxon>
        <taxon>Actinomycetes</taxon>
        <taxon>Micrococcales</taxon>
        <taxon>Microbacteriaceae</taxon>
        <taxon>Microbacterium</taxon>
    </lineage>
</organism>
<sequence>MRTPAPPARGALLQPTRNGHHVIWPAVVTGLALIALGLVLRVAPIDAPVVEALNASHTGAWGRTANVIYLSLEPVPSALLTLVILASIAVVRRSLRTGVVFGGVVALTWLPTEVIKLVVDRPRPDALALAHPFSPAPVDASFPSGHTTFVATLAIAFWFLLRGTRWAALPLIAGTAATVTIGLAVVSDGVHYPTDVAASILWALAMAPVARWVMVDLVPAGLFRIARSHDRPRRR</sequence>